<reference evidence="2 3" key="1">
    <citation type="submission" date="2009-01" db="EMBL/GenBank/DDBJ databases">
        <authorList>
            <person name="Qin X."/>
            <person name="Bachman B."/>
            <person name="Battles P."/>
            <person name="Bell A."/>
            <person name="Bess C."/>
            <person name="Bickham C."/>
            <person name="Chaboub L."/>
            <person name="Chen D."/>
            <person name="Coyle M."/>
            <person name="Deiros D.R."/>
            <person name="Dinh H."/>
            <person name="Forbes L."/>
            <person name="Fowler G."/>
            <person name="Francisco L."/>
            <person name="Fu Q."/>
            <person name="Gubbala S."/>
            <person name="Hale W."/>
            <person name="Han Y."/>
            <person name="Hemphill L."/>
            <person name="Highlander S.K."/>
            <person name="Hirani K."/>
            <person name="Hogues M."/>
            <person name="Jackson L."/>
            <person name="Jakkamsetti A."/>
            <person name="Javaid M."/>
            <person name="Jiang H."/>
            <person name="Korchina V."/>
            <person name="Kovar C."/>
            <person name="Lara F."/>
            <person name="Lee S."/>
            <person name="Mata R."/>
            <person name="Mathew T."/>
            <person name="Moen C."/>
            <person name="Morales K."/>
            <person name="Munidasa M."/>
            <person name="Nazareth L."/>
            <person name="Ngo R."/>
            <person name="Nguyen L."/>
            <person name="Okwuonu G."/>
            <person name="Ongeri F."/>
            <person name="Patil S."/>
            <person name="Petrosino J."/>
            <person name="Pham C."/>
            <person name="Pham P."/>
            <person name="Pu L.-L."/>
            <person name="Puazo M."/>
            <person name="Raj R."/>
            <person name="Reid J."/>
            <person name="Rouhana J."/>
            <person name="Saada N."/>
            <person name="Shang Y."/>
            <person name="Simmons D."/>
            <person name="Thornton R."/>
            <person name="Warren J."/>
            <person name="Weissenberger G."/>
            <person name="Zhang J."/>
            <person name="Zhang L."/>
            <person name="Zhou C."/>
            <person name="Zhu D."/>
            <person name="Muzny D."/>
            <person name="Worley K."/>
            <person name="Gibbs R."/>
        </authorList>
    </citation>
    <scope>NUCLEOTIDE SEQUENCE [LARGE SCALE GENOMIC DNA]</scope>
    <source>
        <strain evidence="2 3">DSM 15434</strain>
    </source>
</reference>
<feature type="compositionally biased region" description="Basic residues" evidence="1">
    <location>
        <begin position="21"/>
        <end position="30"/>
    </location>
</feature>
<evidence type="ECO:0000313" key="3">
    <source>
        <dbReference type="Proteomes" id="UP000004778"/>
    </source>
</evidence>
<dbReference type="EMBL" id="ACFH01000057">
    <property type="protein sequence ID" value="EEH66257.1"/>
    <property type="molecule type" value="Genomic_DNA"/>
</dbReference>
<organism evidence="2 3">
    <name type="scientific">Actinomyces urogenitalis DSM 15434</name>
    <dbReference type="NCBI Taxonomy" id="525246"/>
    <lineage>
        <taxon>Bacteria</taxon>
        <taxon>Bacillati</taxon>
        <taxon>Actinomycetota</taxon>
        <taxon>Actinomycetes</taxon>
        <taxon>Actinomycetales</taxon>
        <taxon>Actinomycetaceae</taxon>
        <taxon>Actinomyces</taxon>
    </lineage>
</organism>
<gene>
    <name evidence="2" type="ORF">HMPREF0058_0864</name>
</gene>
<accession>C0W4S0</accession>
<feature type="compositionally biased region" description="Basic residues" evidence="1">
    <location>
        <begin position="62"/>
        <end position="72"/>
    </location>
</feature>
<proteinExistence type="predicted"/>
<feature type="region of interest" description="Disordered" evidence="1">
    <location>
        <begin position="1"/>
        <end position="107"/>
    </location>
</feature>
<dbReference type="Proteomes" id="UP000004778">
    <property type="component" value="Unassembled WGS sequence"/>
</dbReference>
<protein>
    <submittedName>
        <fullName evidence="2">Uncharacterized protein</fullName>
    </submittedName>
</protein>
<keyword evidence="3" id="KW-1185">Reference proteome</keyword>
<evidence type="ECO:0000256" key="1">
    <source>
        <dbReference type="SAM" id="MobiDB-lite"/>
    </source>
</evidence>
<dbReference type="HOGENOM" id="CLU_2204446_0_0_11"/>
<evidence type="ECO:0000313" key="2">
    <source>
        <dbReference type="EMBL" id="EEH66257.1"/>
    </source>
</evidence>
<sequence>MARALVSRTNPIPGAISSRRPLPHPARRRPLLPVATFSSPSPPPLAHQPRRHSYLSPTIAIPRRRPPPHHDHRPPIARPKPTPAATHCPPSPPPSDHRYLFASSATP</sequence>
<comment type="caution">
    <text evidence="2">The sequence shown here is derived from an EMBL/GenBank/DDBJ whole genome shotgun (WGS) entry which is preliminary data.</text>
</comment>
<dbReference type="AlphaFoldDB" id="C0W4S0"/>
<name>C0W4S0_9ACTO</name>